<feature type="domain" description="SGNH hydrolase-type esterase" evidence="2">
    <location>
        <begin position="34"/>
        <end position="241"/>
    </location>
</feature>
<keyword evidence="1" id="KW-0732">Signal</keyword>
<feature type="signal peptide" evidence="1">
    <location>
        <begin position="1"/>
        <end position="23"/>
    </location>
</feature>
<dbReference type="STRING" id="425514.SAMN05443550_11147"/>
<gene>
    <name evidence="3" type="ORF">SAMN05443550_11147</name>
</gene>
<dbReference type="InterPro" id="IPR013830">
    <property type="entry name" value="SGNH_hydro"/>
</dbReference>
<protein>
    <submittedName>
        <fullName evidence="3">Lysophospholipase L1</fullName>
    </submittedName>
</protein>
<evidence type="ECO:0000313" key="4">
    <source>
        <dbReference type="Proteomes" id="UP000198850"/>
    </source>
</evidence>
<accession>A0A1H4GRL9</accession>
<keyword evidence="4" id="KW-1185">Reference proteome</keyword>
<dbReference type="Gene3D" id="3.40.50.1110">
    <property type="entry name" value="SGNH hydrolase"/>
    <property type="match status" value="1"/>
</dbReference>
<dbReference type="AlphaFoldDB" id="A0A1H4GRL9"/>
<dbReference type="EMBL" id="FNRA01000011">
    <property type="protein sequence ID" value="SEB12187.1"/>
    <property type="molecule type" value="Genomic_DNA"/>
</dbReference>
<dbReference type="OrthoDB" id="9796689at2"/>
<dbReference type="Proteomes" id="UP000198850">
    <property type="component" value="Unassembled WGS sequence"/>
</dbReference>
<sequence length="260" mass="28697">MAILKNSILILILLVLHVSSVNAQSVKQNFNIVFIGNSITHGSGLPDPETQAPPVIAAQKLRAFKDIGTVQISNVGRSGSTTLDWLPENNKLFPTARQAAGRYATDSATLLFSIVLGTNDSAIKGPHGAPVSPEDYHGNLIKIADRLLAEYPKCKIIFQYPTWYSENTYNTSKYLKEGLNRLQSYLPEIDAVVKSYKISQPNTVFSGNKKVFAYFKKHRALFQNEKGQQGIFNLHPNVEGAAELGNFWAKAIYKALESAK</sequence>
<evidence type="ECO:0000313" key="3">
    <source>
        <dbReference type="EMBL" id="SEB12187.1"/>
    </source>
</evidence>
<proteinExistence type="predicted"/>
<feature type="chain" id="PRO_5011462209" evidence="1">
    <location>
        <begin position="24"/>
        <end position="260"/>
    </location>
</feature>
<dbReference type="InterPro" id="IPR036514">
    <property type="entry name" value="SGNH_hydro_sf"/>
</dbReference>
<reference evidence="3 4" key="1">
    <citation type="submission" date="2016-10" db="EMBL/GenBank/DDBJ databases">
        <authorList>
            <person name="de Groot N.N."/>
        </authorList>
    </citation>
    <scope>NUCLEOTIDE SEQUENCE [LARGE SCALE GENOMIC DNA]</scope>
    <source>
        <strain evidence="3 4">DSM 19033</strain>
    </source>
</reference>
<dbReference type="Pfam" id="PF13472">
    <property type="entry name" value="Lipase_GDSL_2"/>
    <property type="match status" value="1"/>
</dbReference>
<name>A0A1H4GRL9_9SPHI</name>
<dbReference type="GO" id="GO:0016788">
    <property type="term" value="F:hydrolase activity, acting on ester bonds"/>
    <property type="evidence" value="ECO:0007669"/>
    <property type="project" value="UniProtKB-ARBA"/>
</dbReference>
<organism evidence="3 4">
    <name type="scientific">Pedobacter hartonius</name>
    <dbReference type="NCBI Taxonomy" id="425514"/>
    <lineage>
        <taxon>Bacteria</taxon>
        <taxon>Pseudomonadati</taxon>
        <taxon>Bacteroidota</taxon>
        <taxon>Sphingobacteriia</taxon>
        <taxon>Sphingobacteriales</taxon>
        <taxon>Sphingobacteriaceae</taxon>
        <taxon>Pedobacter</taxon>
    </lineage>
</organism>
<dbReference type="SUPFAM" id="SSF52266">
    <property type="entry name" value="SGNH hydrolase"/>
    <property type="match status" value="1"/>
</dbReference>
<evidence type="ECO:0000259" key="2">
    <source>
        <dbReference type="Pfam" id="PF13472"/>
    </source>
</evidence>
<evidence type="ECO:0000256" key="1">
    <source>
        <dbReference type="SAM" id="SignalP"/>
    </source>
</evidence>